<dbReference type="GO" id="GO:0005886">
    <property type="term" value="C:plasma membrane"/>
    <property type="evidence" value="ECO:0007669"/>
    <property type="project" value="TreeGrafter"/>
</dbReference>
<accession>A0A0D6B873</accession>
<keyword evidence="5 7" id="KW-1133">Transmembrane helix</keyword>
<gene>
    <name evidence="9" type="ORF">NHU_03941</name>
</gene>
<keyword evidence="2" id="KW-0328">Glycosyltransferase</keyword>
<feature type="domain" description="Glycosyltransferase 2-like" evidence="8">
    <location>
        <begin position="201"/>
        <end position="384"/>
    </location>
</feature>
<comment type="subcellular location">
    <subcellularLocation>
        <location evidence="1">Membrane</location>
        <topology evidence="1">Multi-pass membrane protein</topology>
    </subcellularLocation>
</comment>
<dbReference type="AlphaFoldDB" id="A0A0D6B873"/>
<feature type="transmembrane region" description="Helical" evidence="7">
    <location>
        <begin position="403"/>
        <end position="421"/>
    </location>
</feature>
<evidence type="ECO:0000313" key="9">
    <source>
        <dbReference type="EMBL" id="BAQ71065.1"/>
    </source>
</evidence>
<reference evidence="9 10" key="1">
    <citation type="submission" date="2015-02" db="EMBL/GenBank/DDBJ databases">
        <title>Genome sequene of Rhodovulum sulfidophilum DSM 2351.</title>
        <authorList>
            <person name="Nagao N."/>
        </authorList>
    </citation>
    <scope>NUCLEOTIDE SEQUENCE [LARGE SCALE GENOMIC DNA]</scope>
    <source>
        <strain evidence="9 10">DSM 2351</strain>
    </source>
</reference>
<dbReference type="InterPro" id="IPR001173">
    <property type="entry name" value="Glyco_trans_2-like"/>
</dbReference>
<dbReference type="PATRIC" id="fig|35806.4.peg.4041"/>
<keyword evidence="6 7" id="KW-0472">Membrane</keyword>
<feature type="transmembrane region" description="Helical" evidence="7">
    <location>
        <begin position="553"/>
        <end position="570"/>
    </location>
</feature>
<dbReference type="InterPro" id="IPR050321">
    <property type="entry name" value="Glycosyltr_2/OpgH_subfam"/>
</dbReference>
<evidence type="ECO:0000313" key="10">
    <source>
        <dbReference type="Proteomes" id="UP000064912"/>
    </source>
</evidence>
<feature type="transmembrane region" description="Helical" evidence="7">
    <location>
        <begin position="487"/>
        <end position="505"/>
    </location>
</feature>
<dbReference type="PANTHER" id="PTHR43867">
    <property type="entry name" value="CELLULOSE SYNTHASE CATALYTIC SUBUNIT A [UDP-FORMING]"/>
    <property type="match status" value="1"/>
</dbReference>
<evidence type="ECO:0000259" key="8">
    <source>
        <dbReference type="Pfam" id="PF13632"/>
    </source>
</evidence>
<dbReference type="GO" id="GO:0016758">
    <property type="term" value="F:hexosyltransferase activity"/>
    <property type="evidence" value="ECO:0007669"/>
    <property type="project" value="TreeGrafter"/>
</dbReference>
<dbReference type="EMBL" id="AP014800">
    <property type="protein sequence ID" value="BAQ71065.1"/>
    <property type="molecule type" value="Genomic_DNA"/>
</dbReference>
<proteinExistence type="predicted"/>
<feature type="transmembrane region" description="Helical" evidence="7">
    <location>
        <begin position="511"/>
        <end position="532"/>
    </location>
</feature>
<evidence type="ECO:0000256" key="6">
    <source>
        <dbReference type="ARBA" id="ARBA00023136"/>
    </source>
</evidence>
<evidence type="ECO:0000256" key="3">
    <source>
        <dbReference type="ARBA" id="ARBA00022679"/>
    </source>
</evidence>
<dbReference type="eggNOG" id="COG1215">
    <property type="taxonomic scope" value="Bacteria"/>
</dbReference>
<organism evidence="9 10">
    <name type="scientific">Rhodovulum sulfidophilum</name>
    <name type="common">Rhodobacter sulfidophilus</name>
    <dbReference type="NCBI Taxonomy" id="35806"/>
    <lineage>
        <taxon>Bacteria</taxon>
        <taxon>Pseudomonadati</taxon>
        <taxon>Pseudomonadota</taxon>
        <taxon>Alphaproteobacteria</taxon>
        <taxon>Rhodobacterales</taxon>
        <taxon>Paracoccaceae</taxon>
        <taxon>Rhodovulum</taxon>
    </lineage>
</organism>
<dbReference type="Gene3D" id="3.90.550.10">
    <property type="entry name" value="Spore Coat Polysaccharide Biosynthesis Protein SpsA, Chain A"/>
    <property type="match status" value="1"/>
</dbReference>
<dbReference type="KEGG" id="rsu:NHU_03941"/>
<dbReference type="Pfam" id="PF13632">
    <property type="entry name" value="Glyco_trans_2_3"/>
    <property type="match status" value="1"/>
</dbReference>
<dbReference type="PANTHER" id="PTHR43867:SF2">
    <property type="entry name" value="CELLULOSE SYNTHASE CATALYTIC SUBUNIT A [UDP-FORMING]"/>
    <property type="match status" value="1"/>
</dbReference>
<name>A0A0D6B873_RHOSU</name>
<evidence type="ECO:0000256" key="5">
    <source>
        <dbReference type="ARBA" id="ARBA00022989"/>
    </source>
</evidence>
<evidence type="ECO:0000256" key="2">
    <source>
        <dbReference type="ARBA" id="ARBA00022676"/>
    </source>
</evidence>
<dbReference type="SUPFAM" id="SSF53448">
    <property type="entry name" value="Nucleotide-diphospho-sugar transferases"/>
    <property type="match status" value="1"/>
</dbReference>
<feature type="transmembrane region" description="Helical" evidence="7">
    <location>
        <begin position="35"/>
        <end position="54"/>
    </location>
</feature>
<evidence type="ECO:0000256" key="4">
    <source>
        <dbReference type="ARBA" id="ARBA00022692"/>
    </source>
</evidence>
<sequence>MPGAPEARQGGPPPGAGNGGPFLVSLFTRGQRWRYGLAALAWLGAAVFFWSWWLQPAHNIGAIRFAICSALLGWLTFLQAYFLIFLLQARRPVGDPAGLKGARVAMVVTKSPSEPFDILRGTLSAMLAQDWCREWPHDTWLADEDPAPETLAWCADHGVQVSTRKGRADYHRPDWPRRTRCKEGNLAFFYDSIGYERYDFVVQLDADHVPQPGYLREMLRPFLDPRVGYVSAPSICSSNAAESWSARARLHAEAAFHGVLQAGYSNGWAPLCIGSHYAVRTRALRQIGGLGPELAEDHSTSLLMNAGGWRGVHAIDAIAIGAGPANFADMLTQEFQWSRSLVTILLRHTPRCLSDLPLRLRLQFLFTQSIYPGLAAFMLAGSLLPAVALVFDMRFVGVTYPAFFGHSLPILGIFLGIGAMLRRDGYYRPSDAPVLGWERVLFPCAQWPWAAWGMLMALRDRLWGGFVDFRITPKGAAAEARLPLRLLAPYFMLAALALAPVLARSNVQEAAGFYLLSLLNGAIYVLLVAAVLRHHLTENRIRLRTGWRAYGPHVGILAVLAMLNAGAVWARGVESLHFLTVGLGRFQVTSAQHVVSGAGQGGRKRLHYVLDFGRSSGARRP</sequence>
<dbReference type="InterPro" id="IPR029044">
    <property type="entry name" value="Nucleotide-diphossugar_trans"/>
</dbReference>
<protein>
    <submittedName>
        <fullName evidence="9">Glycosyl transferase</fullName>
    </submittedName>
</protein>
<feature type="transmembrane region" description="Helical" evidence="7">
    <location>
        <begin position="369"/>
        <end position="391"/>
    </location>
</feature>
<dbReference type="Proteomes" id="UP000064912">
    <property type="component" value="Chromosome"/>
</dbReference>
<evidence type="ECO:0000256" key="7">
    <source>
        <dbReference type="SAM" id="Phobius"/>
    </source>
</evidence>
<feature type="transmembrane region" description="Helical" evidence="7">
    <location>
        <begin position="60"/>
        <end position="87"/>
    </location>
</feature>
<evidence type="ECO:0000256" key="1">
    <source>
        <dbReference type="ARBA" id="ARBA00004141"/>
    </source>
</evidence>
<keyword evidence="3 9" id="KW-0808">Transferase</keyword>
<keyword evidence="4 7" id="KW-0812">Transmembrane</keyword>